<evidence type="ECO:0000313" key="6">
    <source>
        <dbReference type="Proteomes" id="UP000682928"/>
    </source>
</evidence>
<dbReference type="PANTHER" id="PTHR43537:SF39">
    <property type="entry name" value="HTH-TYPE TRANSCRIPTIONAL REGULATOR MCBR"/>
    <property type="match status" value="1"/>
</dbReference>
<dbReference type="InterPro" id="IPR036388">
    <property type="entry name" value="WH-like_DNA-bd_sf"/>
</dbReference>
<dbReference type="InterPro" id="IPR011711">
    <property type="entry name" value="GntR_C"/>
</dbReference>
<evidence type="ECO:0000256" key="2">
    <source>
        <dbReference type="ARBA" id="ARBA00023125"/>
    </source>
</evidence>
<dbReference type="PROSITE" id="PS50949">
    <property type="entry name" value="HTH_GNTR"/>
    <property type="match status" value="1"/>
</dbReference>
<dbReference type="AlphaFoldDB" id="A0AA86ITI0"/>
<evidence type="ECO:0000256" key="1">
    <source>
        <dbReference type="ARBA" id="ARBA00023015"/>
    </source>
</evidence>
<sequence length="222" mass="24631">MLDLVKAQRMSLTMQVEVSLKSALIVGALKPGARLITKEIADQLGTSITPVREALLRLVSAGALHATPAQAFLVPEVCRERYLEINTIRKQVEGMAVEVACTNLDADKMKKLQQLAASYQEALAGSNIEQTLQANRTFRFCLYDYAEMPTLTAIIEQLWVRIGPCFNYLYPSSESLMRSHGAYDGLLSSLEKGQCAESKQAIIDAIEVGETILLRQYDNDMR</sequence>
<accession>A0AA86ITI0</accession>
<name>A0AA86ITI0_9ENTR</name>
<dbReference type="Pfam" id="PF00392">
    <property type="entry name" value="GntR"/>
    <property type="match status" value="1"/>
</dbReference>
<dbReference type="SMART" id="SM00345">
    <property type="entry name" value="HTH_GNTR"/>
    <property type="match status" value="1"/>
</dbReference>
<dbReference type="Proteomes" id="UP000682928">
    <property type="component" value="Chromosome"/>
</dbReference>
<dbReference type="InterPro" id="IPR000524">
    <property type="entry name" value="Tscrpt_reg_HTH_GntR"/>
</dbReference>
<dbReference type="SUPFAM" id="SSF46785">
    <property type="entry name" value="Winged helix' DNA-binding domain"/>
    <property type="match status" value="1"/>
</dbReference>
<organism evidence="5 6">
    <name type="scientific">Enterobacter kobei</name>
    <dbReference type="NCBI Taxonomy" id="208224"/>
    <lineage>
        <taxon>Bacteria</taxon>
        <taxon>Pseudomonadati</taxon>
        <taxon>Pseudomonadota</taxon>
        <taxon>Gammaproteobacteria</taxon>
        <taxon>Enterobacterales</taxon>
        <taxon>Enterobacteriaceae</taxon>
        <taxon>Enterobacter</taxon>
        <taxon>Enterobacter cloacae complex</taxon>
    </lineage>
</organism>
<dbReference type="InterPro" id="IPR036390">
    <property type="entry name" value="WH_DNA-bd_sf"/>
</dbReference>
<gene>
    <name evidence="5" type="ORF">ENKO_22250</name>
</gene>
<dbReference type="Pfam" id="PF07729">
    <property type="entry name" value="FCD"/>
    <property type="match status" value="1"/>
</dbReference>
<dbReference type="PANTHER" id="PTHR43537">
    <property type="entry name" value="TRANSCRIPTIONAL REGULATOR, GNTR FAMILY"/>
    <property type="match status" value="1"/>
</dbReference>
<keyword evidence="2" id="KW-0238">DNA-binding</keyword>
<evidence type="ECO:0000256" key="3">
    <source>
        <dbReference type="ARBA" id="ARBA00023163"/>
    </source>
</evidence>
<dbReference type="NCBIfam" id="NF008504">
    <property type="entry name" value="PRK11414.1"/>
    <property type="match status" value="1"/>
</dbReference>
<protein>
    <submittedName>
        <fullName evidence="5">GntR family transcriptional regulator</fullName>
    </submittedName>
</protein>
<evidence type="ECO:0000259" key="4">
    <source>
        <dbReference type="PROSITE" id="PS50949"/>
    </source>
</evidence>
<proteinExistence type="predicted"/>
<keyword evidence="1" id="KW-0805">Transcription regulation</keyword>
<dbReference type="Gene3D" id="1.10.10.10">
    <property type="entry name" value="Winged helix-like DNA-binding domain superfamily/Winged helix DNA-binding domain"/>
    <property type="match status" value="1"/>
</dbReference>
<dbReference type="SUPFAM" id="SSF48008">
    <property type="entry name" value="GntR ligand-binding domain-like"/>
    <property type="match status" value="1"/>
</dbReference>
<dbReference type="RefSeq" id="WP_088218506.1">
    <property type="nucleotide sequence ID" value="NZ_AP024590.1"/>
</dbReference>
<evidence type="ECO:0000313" key="5">
    <source>
        <dbReference type="EMBL" id="BCU55631.1"/>
    </source>
</evidence>
<dbReference type="InterPro" id="IPR008920">
    <property type="entry name" value="TF_FadR/GntR_C"/>
</dbReference>
<dbReference type="GO" id="GO:0003700">
    <property type="term" value="F:DNA-binding transcription factor activity"/>
    <property type="evidence" value="ECO:0007669"/>
    <property type="project" value="InterPro"/>
</dbReference>
<reference evidence="5" key="1">
    <citation type="submission" date="2021-04" db="EMBL/GenBank/DDBJ databases">
        <title>Difference and commonality of drug resistance evolution in various bacteria. and drug sensitivity profiles.</title>
        <authorList>
            <person name="Maeda T."/>
            <person name="Shibai A."/>
            <person name="Kawada K."/>
            <person name="Kotani H."/>
            <person name="Tarusawa Y."/>
            <person name="Tanabe K."/>
            <person name="Furusawa C."/>
        </authorList>
    </citation>
    <scope>NUCLEOTIDE SEQUENCE</scope>
    <source>
        <strain evidence="5">JCM 8580</strain>
    </source>
</reference>
<keyword evidence="3" id="KW-0804">Transcription</keyword>
<dbReference type="Gene3D" id="1.20.120.530">
    <property type="entry name" value="GntR ligand-binding domain-like"/>
    <property type="match status" value="1"/>
</dbReference>
<feature type="domain" description="HTH gntR-type" evidence="4">
    <location>
        <begin position="10"/>
        <end position="77"/>
    </location>
</feature>
<dbReference type="GO" id="GO:0003677">
    <property type="term" value="F:DNA binding"/>
    <property type="evidence" value="ECO:0007669"/>
    <property type="project" value="UniProtKB-KW"/>
</dbReference>
<dbReference type="EMBL" id="AP024590">
    <property type="protein sequence ID" value="BCU55631.1"/>
    <property type="molecule type" value="Genomic_DNA"/>
</dbReference>